<dbReference type="InterPro" id="IPR012296">
    <property type="entry name" value="Nuclease_put_TT1808"/>
</dbReference>
<sequence length="208" mass="23806">MVVAKSLQETIIEQLKTNELVSIPASEEDYLSIASTLPFKVEYHANEIITMGLASYWHETLVSTFIGIFYNLFSNRDELNILASNSGVQIPKFEGGFYMPDVMIIKDEPVFKENSNAIITNPYIIVEVLSPATSTFDVEYKLPEYKHLDSLQQIIYVSPKKVLVSTYTRSENPNIWLNQDFHSLEDFFVVEGLNVSLSDVYKKIKFEK</sequence>
<protein>
    <recommendedName>
        <fullName evidence="1">Putative restriction endonuclease domain-containing protein</fullName>
    </recommendedName>
</protein>
<dbReference type="PANTHER" id="PTHR36558:SF1">
    <property type="entry name" value="RESTRICTION ENDONUCLEASE DOMAIN-CONTAINING PROTEIN-RELATED"/>
    <property type="match status" value="1"/>
</dbReference>
<keyword evidence="3" id="KW-1185">Reference proteome</keyword>
<dbReference type="InterPro" id="IPR011335">
    <property type="entry name" value="Restrct_endonuc-II-like"/>
</dbReference>
<dbReference type="Gene3D" id="3.90.1570.10">
    <property type="entry name" value="tt1808, chain A"/>
    <property type="match status" value="1"/>
</dbReference>
<accession>A0A917DWP2</accession>
<dbReference type="InterPro" id="IPR008538">
    <property type="entry name" value="Uma2"/>
</dbReference>
<gene>
    <name evidence="2" type="ORF">GCM10011514_43600</name>
</gene>
<dbReference type="Pfam" id="PF05685">
    <property type="entry name" value="Uma2"/>
    <property type="match status" value="1"/>
</dbReference>
<organism evidence="2 3">
    <name type="scientific">Emticicia aquatilis</name>
    <dbReference type="NCBI Taxonomy" id="1537369"/>
    <lineage>
        <taxon>Bacteria</taxon>
        <taxon>Pseudomonadati</taxon>
        <taxon>Bacteroidota</taxon>
        <taxon>Cytophagia</taxon>
        <taxon>Cytophagales</taxon>
        <taxon>Leadbetterellaceae</taxon>
        <taxon>Emticicia</taxon>
    </lineage>
</organism>
<dbReference type="SUPFAM" id="SSF52980">
    <property type="entry name" value="Restriction endonuclease-like"/>
    <property type="match status" value="1"/>
</dbReference>
<dbReference type="Proteomes" id="UP000609064">
    <property type="component" value="Unassembled WGS sequence"/>
</dbReference>
<evidence type="ECO:0000259" key="1">
    <source>
        <dbReference type="Pfam" id="PF05685"/>
    </source>
</evidence>
<dbReference type="EMBL" id="BMKK01000011">
    <property type="protein sequence ID" value="GGD74867.1"/>
    <property type="molecule type" value="Genomic_DNA"/>
</dbReference>
<dbReference type="AlphaFoldDB" id="A0A917DWP2"/>
<dbReference type="PANTHER" id="PTHR36558">
    <property type="entry name" value="GLR1098 PROTEIN"/>
    <property type="match status" value="1"/>
</dbReference>
<evidence type="ECO:0000313" key="3">
    <source>
        <dbReference type="Proteomes" id="UP000609064"/>
    </source>
</evidence>
<name>A0A917DWP2_9BACT</name>
<reference evidence="2" key="1">
    <citation type="journal article" date="2014" name="Int. J. Syst. Evol. Microbiol.">
        <title>Complete genome sequence of Corynebacterium casei LMG S-19264T (=DSM 44701T), isolated from a smear-ripened cheese.</title>
        <authorList>
            <consortium name="US DOE Joint Genome Institute (JGI-PGF)"/>
            <person name="Walter F."/>
            <person name="Albersmeier A."/>
            <person name="Kalinowski J."/>
            <person name="Ruckert C."/>
        </authorList>
    </citation>
    <scope>NUCLEOTIDE SEQUENCE</scope>
    <source>
        <strain evidence="2">CGMCC 1.15958</strain>
    </source>
</reference>
<dbReference type="CDD" id="cd06260">
    <property type="entry name" value="DUF820-like"/>
    <property type="match status" value="1"/>
</dbReference>
<dbReference type="RefSeq" id="WP_188769397.1">
    <property type="nucleotide sequence ID" value="NZ_BMKK01000011.1"/>
</dbReference>
<feature type="domain" description="Putative restriction endonuclease" evidence="1">
    <location>
        <begin position="28"/>
        <end position="193"/>
    </location>
</feature>
<comment type="caution">
    <text evidence="2">The sequence shown here is derived from an EMBL/GenBank/DDBJ whole genome shotgun (WGS) entry which is preliminary data.</text>
</comment>
<evidence type="ECO:0000313" key="2">
    <source>
        <dbReference type="EMBL" id="GGD74867.1"/>
    </source>
</evidence>
<reference evidence="2" key="2">
    <citation type="submission" date="2020-09" db="EMBL/GenBank/DDBJ databases">
        <authorList>
            <person name="Sun Q."/>
            <person name="Zhou Y."/>
        </authorList>
    </citation>
    <scope>NUCLEOTIDE SEQUENCE</scope>
    <source>
        <strain evidence="2">CGMCC 1.15958</strain>
    </source>
</reference>
<proteinExistence type="predicted"/>